<dbReference type="Pfam" id="PF13581">
    <property type="entry name" value="HATPase_c_2"/>
    <property type="match status" value="1"/>
</dbReference>
<protein>
    <submittedName>
        <fullName evidence="3">Serine/threonine-protein kinase RsbW</fullName>
    </submittedName>
</protein>
<dbReference type="Proteomes" id="UP000199630">
    <property type="component" value="Unassembled WGS sequence"/>
</dbReference>
<dbReference type="InterPro" id="IPR036890">
    <property type="entry name" value="HATPase_C_sf"/>
</dbReference>
<dbReference type="STRING" id="588602.SAMN04487991_2269"/>
<organism evidence="3 4">
    <name type="scientific">Celeribacter neptunius</name>
    <dbReference type="NCBI Taxonomy" id="588602"/>
    <lineage>
        <taxon>Bacteria</taxon>
        <taxon>Pseudomonadati</taxon>
        <taxon>Pseudomonadota</taxon>
        <taxon>Alphaproteobacteria</taxon>
        <taxon>Rhodobacterales</taxon>
        <taxon>Roseobacteraceae</taxon>
        <taxon>Celeribacter</taxon>
    </lineage>
</organism>
<dbReference type="AlphaFoldDB" id="A0A1I3RYS7"/>
<dbReference type="Gene3D" id="3.30.565.10">
    <property type="entry name" value="Histidine kinase-like ATPase, C-terminal domain"/>
    <property type="match status" value="1"/>
</dbReference>
<reference evidence="4" key="1">
    <citation type="submission" date="2016-10" db="EMBL/GenBank/DDBJ databases">
        <authorList>
            <person name="Varghese N."/>
            <person name="Submissions S."/>
        </authorList>
    </citation>
    <scope>NUCLEOTIDE SEQUENCE [LARGE SCALE GENOMIC DNA]</scope>
    <source>
        <strain evidence="4">DSM 26471</strain>
    </source>
</reference>
<dbReference type="PANTHER" id="PTHR35526">
    <property type="entry name" value="ANTI-SIGMA-F FACTOR RSBW-RELATED"/>
    <property type="match status" value="1"/>
</dbReference>
<evidence type="ECO:0000313" key="3">
    <source>
        <dbReference type="EMBL" id="SFJ51743.1"/>
    </source>
</evidence>
<evidence type="ECO:0000313" key="4">
    <source>
        <dbReference type="Proteomes" id="UP000199630"/>
    </source>
</evidence>
<dbReference type="GO" id="GO:0004674">
    <property type="term" value="F:protein serine/threonine kinase activity"/>
    <property type="evidence" value="ECO:0007669"/>
    <property type="project" value="UniProtKB-KW"/>
</dbReference>
<accession>A0A1I3RYS7</accession>
<evidence type="ECO:0000259" key="2">
    <source>
        <dbReference type="Pfam" id="PF13581"/>
    </source>
</evidence>
<keyword evidence="4" id="KW-1185">Reference proteome</keyword>
<dbReference type="EMBL" id="FORH01000004">
    <property type="protein sequence ID" value="SFJ51743.1"/>
    <property type="molecule type" value="Genomic_DNA"/>
</dbReference>
<keyword evidence="1" id="KW-0723">Serine/threonine-protein kinase</keyword>
<keyword evidence="3" id="KW-0808">Transferase</keyword>
<proteinExistence type="predicted"/>
<dbReference type="CDD" id="cd16936">
    <property type="entry name" value="HATPase_RsbW-like"/>
    <property type="match status" value="1"/>
</dbReference>
<sequence>MRHEGNLNSLRNWEKAGHPRDNELRIIIPASLGAVRRGLENIKTGLAPFGFSADELSSLEIVLAEALNNIVEHAYTEADNGLIEVSLTQIPCGLACTIIDNGKMMPGGEPPLGLQANLDCDRADLPEGGFGWFLIRELAHELDYQHIDGQNKLSFRLAIGEMS</sequence>
<feature type="domain" description="Histidine kinase/HSP90-like ATPase" evidence="2">
    <location>
        <begin position="29"/>
        <end position="156"/>
    </location>
</feature>
<keyword evidence="3" id="KW-0418">Kinase</keyword>
<dbReference type="SUPFAM" id="SSF55874">
    <property type="entry name" value="ATPase domain of HSP90 chaperone/DNA topoisomerase II/histidine kinase"/>
    <property type="match status" value="1"/>
</dbReference>
<dbReference type="OrthoDB" id="9792240at2"/>
<name>A0A1I3RYS7_9RHOB</name>
<dbReference type="InterPro" id="IPR050267">
    <property type="entry name" value="Anti-sigma-factor_SerPK"/>
</dbReference>
<dbReference type="InterPro" id="IPR003594">
    <property type="entry name" value="HATPase_dom"/>
</dbReference>
<evidence type="ECO:0000256" key="1">
    <source>
        <dbReference type="ARBA" id="ARBA00022527"/>
    </source>
</evidence>
<gene>
    <name evidence="3" type="ORF">SAMN04487991_2269</name>
</gene>